<keyword evidence="2" id="KW-1185">Reference proteome</keyword>
<organism evidence="1 2">
    <name type="scientific">[Lactobacillus] rogosae</name>
    <dbReference type="NCBI Taxonomy" id="706562"/>
    <lineage>
        <taxon>Bacteria</taxon>
        <taxon>Bacillati</taxon>
        <taxon>Bacillota</taxon>
        <taxon>Clostridia</taxon>
        <taxon>Lachnospirales</taxon>
        <taxon>Lachnospiraceae</taxon>
        <taxon>Lachnospira</taxon>
    </lineage>
</organism>
<name>A0ABV1C1J1_9FIRM</name>
<protein>
    <recommendedName>
        <fullName evidence="3">DUF4430 domain-containing protein</fullName>
    </recommendedName>
</protein>
<dbReference type="EMBL" id="JBBMER010000010">
    <property type="protein sequence ID" value="MEQ2380556.1"/>
    <property type="molecule type" value="Genomic_DNA"/>
</dbReference>
<accession>A0ABV1C1J1</accession>
<evidence type="ECO:0000313" key="1">
    <source>
        <dbReference type="EMBL" id="MEQ2380556.1"/>
    </source>
</evidence>
<evidence type="ECO:0008006" key="3">
    <source>
        <dbReference type="Google" id="ProtNLM"/>
    </source>
</evidence>
<sequence length="147" mass="16520">MNIMRIKRIGKMATAAIIAFIAVVVFINPQKASASQGGAVTVTATSNYVLDDSHNVDISITAYVEYAYDEGAYGWVINIIPQSWSKTSDNVTIDNMDYEDDYGYQTSTATYVFHYTAHAAFGEGNYDGYATFKFYVDEWGDFDYWLE</sequence>
<dbReference type="Proteomes" id="UP001442364">
    <property type="component" value="Unassembled WGS sequence"/>
</dbReference>
<evidence type="ECO:0000313" key="2">
    <source>
        <dbReference type="Proteomes" id="UP001442364"/>
    </source>
</evidence>
<comment type="caution">
    <text evidence="1">The sequence shown here is derived from an EMBL/GenBank/DDBJ whole genome shotgun (WGS) entry which is preliminary data.</text>
</comment>
<dbReference type="RefSeq" id="WP_055176799.1">
    <property type="nucleotide sequence ID" value="NZ_DAWCMB010000114.1"/>
</dbReference>
<proteinExistence type="predicted"/>
<reference evidence="1 2" key="1">
    <citation type="submission" date="2024-03" db="EMBL/GenBank/DDBJ databases">
        <title>Human intestinal bacterial collection.</title>
        <authorList>
            <person name="Pauvert C."/>
            <person name="Hitch T.C.A."/>
            <person name="Clavel T."/>
        </authorList>
    </citation>
    <scope>NUCLEOTIDE SEQUENCE [LARGE SCALE GENOMIC DNA]</scope>
    <source>
        <strain evidence="1 2">CLA-AA-H255</strain>
    </source>
</reference>
<gene>
    <name evidence="1" type="ORF">WMO14_11880</name>
</gene>